<name>A0ACC1AEK4_9ROSI</name>
<evidence type="ECO:0000313" key="2">
    <source>
        <dbReference type="Proteomes" id="UP001164250"/>
    </source>
</evidence>
<dbReference type="EMBL" id="CM047906">
    <property type="protein sequence ID" value="KAJ0085985.1"/>
    <property type="molecule type" value="Genomic_DNA"/>
</dbReference>
<dbReference type="Proteomes" id="UP001164250">
    <property type="component" value="Chromosome 10"/>
</dbReference>
<evidence type="ECO:0000313" key="1">
    <source>
        <dbReference type="EMBL" id="KAJ0085985.1"/>
    </source>
</evidence>
<organism evidence="1 2">
    <name type="scientific">Pistacia atlantica</name>
    <dbReference type="NCBI Taxonomy" id="434234"/>
    <lineage>
        <taxon>Eukaryota</taxon>
        <taxon>Viridiplantae</taxon>
        <taxon>Streptophyta</taxon>
        <taxon>Embryophyta</taxon>
        <taxon>Tracheophyta</taxon>
        <taxon>Spermatophyta</taxon>
        <taxon>Magnoliopsida</taxon>
        <taxon>eudicotyledons</taxon>
        <taxon>Gunneridae</taxon>
        <taxon>Pentapetalae</taxon>
        <taxon>rosids</taxon>
        <taxon>malvids</taxon>
        <taxon>Sapindales</taxon>
        <taxon>Anacardiaceae</taxon>
        <taxon>Pistacia</taxon>
    </lineage>
</organism>
<protein>
    <submittedName>
        <fullName evidence="1">Uncharacterized protein</fullName>
    </submittedName>
</protein>
<reference evidence="2" key="1">
    <citation type="journal article" date="2023" name="G3 (Bethesda)">
        <title>Genome assembly and association tests identify interacting loci associated with vigor, precocity, and sex in interspecific pistachio rootstocks.</title>
        <authorList>
            <person name="Palmer W."/>
            <person name="Jacygrad E."/>
            <person name="Sagayaradj S."/>
            <person name="Cavanaugh K."/>
            <person name="Han R."/>
            <person name="Bertier L."/>
            <person name="Beede B."/>
            <person name="Kafkas S."/>
            <person name="Golino D."/>
            <person name="Preece J."/>
            <person name="Michelmore R."/>
        </authorList>
    </citation>
    <scope>NUCLEOTIDE SEQUENCE [LARGE SCALE GENOMIC DNA]</scope>
</reference>
<accession>A0ACC1AEK4</accession>
<proteinExistence type="predicted"/>
<gene>
    <name evidence="1" type="ORF">Patl1_09140</name>
</gene>
<comment type="caution">
    <text evidence="1">The sequence shown here is derived from an EMBL/GenBank/DDBJ whole genome shotgun (WGS) entry which is preliminary data.</text>
</comment>
<sequence length="89" mass="9941">MTNILTVYFLFLFSLYASDAADLLLCSTVWLVMLISNSRRQEGILKHTTLVLNFSGSLRAIIQKLADALVDTVASLDKFEQGIKDCLEI</sequence>
<keyword evidence="2" id="KW-1185">Reference proteome</keyword>